<dbReference type="RefSeq" id="WP_046439027.1">
    <property type="nucleotide sequence ID" value="NZ_CP011312.1"/>
</dbReference>
<evidence type="ECO:0000313" key="4">
    <source>
        <dbReference type="Proteomes" id="UP000033457"/>
    </source>
</evidence>
<dbReference type="Gene3D" id="3.40.50.10170">
    <property type="match status" value="2"/>
</dbReference>
<dbReference type="Proteomes" id="UP000033457">
    <property type="component" value="Chromosome"/>
</dbReference>
<dbReference type="STRING" id="35755.UL82_03525"/>
<organism evidence="2 4">
    <name type="scientific">Corynebacterium kutscheri</name>
    <dbReference type="NCBI Taxonomy" id="35755"/>
    <lineage>
        <taxon>Bacteria</taxon>
        <taxon>Bacillati</taxon>
        <taxon>Actinomycetota</taxon>
        <taxon>Actinomycetes</taxon>
        <taxon>Mycobacteriales</taxon>
        <taxon>Corynebacteriaceae</taxon>
        <taxon>Corynebacterium</taxon>
    </lineage>
</organism>
<accession>A0A0F6QZ37</accession>
<dbReference type="Proteomes" id="UP000271380">
    <property type="component" value="Chromosome"/>
</dbReference>
<evidence type="ECO:0000313" key="5">
    <source>
        <dbReference type="Proteomes" id="UP000271380"/>
    </source>
</evidence>
<evidence type="ECO:0000313" key="2">
    <source>
        <dbReference type="EMBL" id="AKE40912.1"/>
    </source>
</evidence>
<dbReference type="Pfam" id="PF02645">
    <property type="entry name" value="DegV"/>
    <property type="match status" value="1"/>
</dbReference>
<dbReference type="OrthoDB" id="9760324at2"/>
<evidence type="ECO:0000313" key="3">
    <source>
        <dbReference type="EMBL" id="VEH06711.1"/>
    </source>
</evidence>
<dbReference type="PANTHER" id="PTHR33434">
    <property type="entry name" value="DEGV DOMAIN-CONTAINING PROTEIN DR_1986-RELATED"/>
    <property type="match status" value="1"/>
</dbReference>
<sequence length="267" mass="28337">MAVRIVTDSSAGLPSDIVRDLDITVVDLHILETEGEQSTSGLTALELAAAYARQLERGGDEGVVALHLSKELSSTWSAAVAASAVFDEKVVVIDTSTVGMAIGAAAMAAASIAKDGASFADCVALAKATLERSETWLYLHRVEEMRRSGRISTTTAMWSTTLATKPIMHLVDGRIELALKTRTQSRAFLKLVEVISKRAGDKPAFVAIQHNQALEAARTLEEQLRENLAAGSSLMITEMEKTLAIHSGAGAVGVSAVFQELDTESKA</sequence>
<keyword evidence="4" id="KW-1185">Reference proteome</keyword>
<gene>
    <name evidence="3" type="ORF">NCTC949_01268</name>
    <name evidence="2" type="ORF">UL82_03525</name>
</gene>
<dbReference type="HOGENOM" id="CLU_048251_0_0_11"/>
<keyword evidence="1" id="KW-0446">Lipid-binding</keyword>
<reference evidence="3 5" key="2">
    <citation type="submission" date="2018-12" db="EMBL/GenBank/DDBJ databases">
        <authorList>
            <consortium name="Pathogen Informatics"/>
        </authorList>
    </citation>
    <scope>NUCLEOTIDE SEQUENCE [LARGE SCALE GENOMIC DNA]</scope>
    <source>
        <strain evidence="3 5">NCTC949</strain>
    </source>
</reference>
<dbReference type="KEGG" id="cku:UL82_03525"/>
<dbReference type="EMBL" id="CP011312">
    <property type="protein sequence ID" value="AKE40912.1"/>
    <property type="molecule type" value="Genomic_DNA"/>
</dbReference>
<dbReference type="PANTHER" id="PTHR33434:SF2">
    <property type="entry name" value="FATTY ACID-BINDING PROTEIN TM_1468"/>
    <property type="match status" value="1"/>
</dbReference>
<name>A0A0F6QZ37_9CORY</name>
<dbReference type="AlphaFoldDB" id="A0A0F6QZ37"/>
<dbReference type="GO" id="GO:0008289">
    <property type="term" value="F:lipid binding"/>
    <property type="evidence" value="ECO:0007669"/>
    <property type="project" value="UniProtKB-KW"/>
</dbReference>
<dbReference type="InterPro" id="IPR043168">
    <property type="entry name" value="DegV_C"/>
</dbReference>
<dbReference type="InterPro" id="IPR050270">
    <property type="entry name" value="DegV_domain_contain"/>
</dbReference>
<reference evidence="2 4" key="1">
    <citation type="journal article" date="2015" name="Genome Announc.">
        <title>Complete Genome Sequence of Corynebacterium kutscheri DSM 20755, a Corynebacterial Type Strain with Remarkably Low G+C Content of Chromosomal DNA.</title>
        <authorList>
            <person name="Ruckert C."/>
            <person name="Albersmeier A."/>
            <person name="Winkler A."/>
            <person name="Tauch A."/>
        </authorList>
    </citation>
    <scope>NUCLEOTIDE SEQUENCE [LARGE SCALE GENOMIC DNA]</scope>
    <source>
        <strain evidence="2 4">DSM 20755</strain>
    </source>
</reference>
<proteinExistence type="predicted"/>
<protein>
    <submittedName>
        <fullName evidence="3">DegV family protein</fullName>
    </submittedName>
    <submittedName>
        <fullName evidence="2">EDD domain protein, DegV family</fullName>
    </submittedName>
</protein>
<dbReference type="Gene3D" id="3.30.1180.10">
    <property type="match status" value="1"/>
</dbReference>
<dbReference type="SUPFAM" id="SSF82549">
    <property type="entry name" value="DAK1/DegV-like"/>
    <property type="match status" value="1"/>
</dbReference>
<dbReference type="InterPro" id="IPR003797">
    <property type="entry name" value="DegV"/>
</dbReference>
<evidence type="ECO:0000256" key="1">
    <source>
        <dbReference type="ARBA" id="ARBA00023121"/>
    </source>
</evidence>
<dbReference type="EMBL" id="LR134377">
    <property type="protein sequence ID" value="VEH06711.1"/>
    <property type="molecule type" value="Genomic_DNA"/>
</dbReference>
<dbReference type="PROSITE" id="PS51482">
    <property type="entry name" value="DEGV"/>
    <property type="match status" value="1"/>
</dbReference>
<dbReference type="NCBIfam" id="TIGR00762">
    <property type="entry name" value="DegV"/>
    <property type="match status" value="1"/>
</dbReference>